<dbReference type="InterPro" id="IPR011421">
    <property type="entry name" value="BCNT-C"/>
</dbReference>
<accession>A0A8T2MLM1</accession>
<feature type="domain" description="BCNT-C" evidence="3">
    <location>
        <begin position="502"/>
        <end position="533"/>
    </location>
</feature>
<comment type="subcellular location">
    <subcellularLocation>
        <location evidence="1">Chromosome</location>
        <location evidence="1">Centromere</location>
        <location evidence="1">Kinetochore</location>
    </subcellularLocation>
</comment>
<keyword evidence="5" id="KW-1185">Reference proteome</keyword>
<name>A0A8T2MLM1_9TELE</name>
<feature type="region of interest" description="Disordered" evidence="2">
    <location>
        <begin position="211"/>
        <end position="232"/>
    </location>
</feature>
<dbReference type="GO" id="GO:0000776">
    <property type="term" value="C:kinetochore"/>
    <property type="evidence" value="ECO:0007669"/>
    <property type="project" value="UniProtKB-KW"/>
</dbReference>
<keyword evidence="1" id="KW-0217">Developmental protein</keyword>
<comment type="function">
    <text evidence="1">May play a role during embryogenesis.</text>
</comment>
<evidence type="ECO:0000256" key="2">
    <source>
        <dbReference type="SAM" id="MobiDB-lite"/>
    </source>
</evidence>
<organism evidence="4 5">
    <name type="scientific">Albula glossodonta</name>
    <name type="common">roundjaw bonefish</name>
    <dbReference type="NCBI Taxonomy" id="121402"/>
    <lineage>
        <taxon>Eukaryota</taxon>
        <taxon>Metazoa</taxon>
        <taxon>Chordata</taxon>
        <taxon>Craniata</taxon>
        <taxon>Vertebrata</taxon>
        <taxon>Euteleostomi</taxon>
        <taxon>Actinopterygii</taxon>
        <taxon>Neopterygii</taxon>
        <taxon>Teleostei</taxon>
        <taxon>Albuliformes</taxon>
        <taxon>Albulidae</taxon>
        <taxon>Albula</taxon>
    </lineage>
</organism>
<dbReference type="EMBL" id="JAFBMS010002875">
    <property type="protein sequence ID" value="KAG9327990.1"/>
    <property type="molecule type" value="Genomic_DNA"/>
</dbReference>
<keyword evidence="1" id="KW-0158">Chromosome</keyword>
<evidence type="ECO:0000313" key="5">
    <source>
        <dbReference type="Proteomes" id="UP000824540"/>
    </source>
</evidence>
<evidence type="ECO:0000259" key="3">
    <source>
        <dbReference type="Pfam" id="PF07572"/>
    </source>
</evidence>
<gene>
    <name evidence="4" type="ORF">JZ751_017004</name>
</gene>
<feature type="compositionally biased region" description="Basic and acidic residues" evidence="2">
    <location>
        <begin position="159"/>
        <end position="172"/>
    </location>
</feature>
<evidence type="ECO:0000256" key="1">
    <source>
        <dbReference type="RuleBase" id="RU363092"/>
    </source>
</evidence>
<proteinExistence type="predicted"/>
<evidence type="ECO:0000313" key="4">
    <source>
        <dbReference type="EMBL" id="KAG9327990.1"/>
    </source>
</evidence>
<keyword evidence="1" id="KW-0995">Kinetochore</keyword>
<dbReference type="Pfam" id="PF07572">
    <property type="entry name" value="BCNT"/>
    <property type="match status" value="1"/>
</dbReference>
<sequence length="799" mass="87636">MSAGPEQVCILTSAWNRRVEKGEISEQRPGRGSGPALPGRNAACDDDGRPCHWHMLNVGQAETEGDLSQRATPTPLPVITQHASAQREGLSFLTQNASVHMLLGCMKSHSSYTTCLVRVRSLCLSYPSLGELFWPSAVFCFSSWHNKQGGKVGVAPQGVDHEGRGQNRKHEPLGLGTETRHPVSLSKFNKGSHYHGSEIGHREQLSSSCSVGRFSRGKSQPPTVGLNRGNIQAPTADRVEGIASLPLQIESSRGNSQPPTADRVEGIASLPLQIESRRGNSQPPTADRVEGIASLPLQIESSRGNSQPPTADRVEGIASLPLQIELSRGNSQPPTADRIEGIACFPPGLFRCRFISLTPAAWGSVMDRKPDSPILPLAKQAGWGFPGCAVRPRIHVEREREREERKRFGGRDRIVDTAVVDRTVRAVGAGCSMHCVLRTTTRLEFGNHPQSSDDACAESGVFRSSRCFILSYRVVLISLETGRKPLLFLPAMLARTLIPDECTVVTRHLYIERKNFLERVDLRQFEQEKNVRLSNMKRLFPAALVLVHCACSRPRPSAPLFRSVPRPALPAVNAVTQTLRAQPSLTCDGHGRGVTCPLLLRAQHAQQSLTRPNVRGECARRVCAASVRGECASVASLLALPWGTMSIMSSLTRLAVRQADTECAYAQPLPIRDFLQFECGNQILRNKPSGMPRPAPAQAPFLECRWGLHSDACWDKPFAHWRNDRFPPFLTISCYSSLSSSPSSSLPVPFFPSSFLLLLALSSSIQPVLVDLREQRRLNEELHGLRSPGSEEEEEEGSS</sequence>
<feature type="region of interest" description="Disordered" evidence="2">
    <location>
        <begin position="20"/>
        <end position="41"/>
    </location>
</feature>
<feature type="region of interest" description="Disordered" evidence="2">
    <location>
        <begin position="158"/>
        <end position="181"/>
    </location>
</feature>
<reference evidence="4" key="1">
    <citation type="thesis" date="2021" institute="BYU ScholarsArchive" country="Provo, UT, USA">
        <title>Applications of and Algorithms for Genome Assembly and Genomic Analyses with an Emphasis on Marine Teleosts.</title>
        <authorList>
            <person name="Pickett B.D."/>
        </authorList>
    </citation>
    <scope>NUCLEOTIDE SEQUENCE</scope>
    <source>
        <strain evidence="4">HI-2016</strain>
    </source>
</reference>
<dbReference type="Proteomes" id="UP000824540">
    <property type="component" value="Unassembled WGS sequence"/>
</dbReference>
<feature type="compositionally biased region" description="Basic and acidic residues" evidence="2">
    <location>
        <begin position="20"/>
        <end position="29"/>
    </location>
</feature>
<dbReference type="AlphaFoldDB" id="A0A8T2MLM1"/>
<protein>
    <recommendedName>
        <fullName evidence="1">Craniofacial development protein 1</fullName>
    </recommendedName>
    <alternativeName>
        <fullName evidence="1">Bucentaur</fullName>
    </alternativeName>
</protein>
<comment type="caution">
    <text evidence="4">The sequence shown here is derived from an EMBL/GenBank/DDBJ whole genome shotgun (WGS) entry which is preliminary data.</text>
</comment>